<organism evidence="3 4">
    <name type="scientific">Loigolactobacillus coryniformis</name>
    <dbReference type="NCBI Taxonomy" id="1610"/>
    <lineage>
        <taxon>Bacteria</taxon>
        <taxon>Bacillati</taxon>
        <taxon>Bacillota</taxon>
        <taxon>Bacilli</taxon>
        <taxon>Lactobacillales</taxon>
        <taxon>Lactobacillaceae</taxon>
        <taxon>Loigolactobacillus</taxon>
    </lineage>
</organism>
<proteinExistence type="predicted"/>
<dbReference type="EMBL" id="CP042392">
    <property type="protein sequence ID" value="QEA52585.1"/>
    <property type="molecule type" value="Genomic_DNA"/>
</dbReference>
<gene>
    <name evidence="3" type="ORF">FGL77_04205</name>
</gene>
<evidence type="ECO:0000313" key="4">
    <source>
        <dbReference type="Proteomes" id="UP000321772"/>
    </source>
</evidence>
<dbReference type="PANTHER" id="PTHR43364">
    <property type="entry name" value="NADH-SPECIFIC METHYLGLYOXAL REDUCTASE-RELATED"/>
    <property type="match status" value="1"/>
</dbReference>
<dbReference type="InterPro" id="IPR036812">
    <property type="entry name" value="NAD(P)_OxRdtase_dom_sf"/>
</dbReference>
<dbReference type="InterPro" id="IPR023210">
    <property type="entry name" value="NADP_OxRdtase_dom"/>
</dbReference>
<protein>
    <submittedName>
        <fullName evidence="3">Aldo/keto reductase</fullName>
    </submittedName>
</protein>
<dbReference type="Gene3D" id="3.20.20.100">
    <property type="entry name" value="NADP-dependent oxidoreductase domain"/>
    <property type="match status" value="1"/>
</dbReference>
<accession>A0A5B8TFI6</accession>
<evidence type="ECO:0000256" key="1">
    <source>
        <dbReference type="ARBA" id="ARBA00023002"/>
    </source>
</evidence>
<evidence type="ECO:0000313" key="3">
    <source>
        <dbReference type="EMBL" id="QEA52585.1"/>
    </source>
</evidence>
<dbReference type="Pfam" id="PF00248">
    <property type="entry name" value="Aldo_ket_red"/>
    <property type="match status" value="1"/>
</dbReference>
<reference evidence="3 4" key="1">
    <citation type="submission" date="2019-06" db="EMBL/GenBank/DDBJ databases">
        <title>Genome analyses of bacteria isolated from kimchi.</title>
        <authorList>
            <person name="Lee S."/>
            <person name="Ahn S."/>
            <person name="Roh S."/>
        </authorList>
    </citation>
    <scope>NUCLEOTIDE SEQUENCE [LARGE SCALE GENOMIC DNA]</scope>
    <source>
        <strain evidence="3 4">CBA3616</strain>
    </source>
</reference>
<dbReference type="RefSeq" id="WP_146988465.1">
    <property type="nucleotide sequence ID" value="NZ_CP042392.1"/>
</dbReference>
<name>A0A5B8TFI6_9LACO</name>
<sequence length="323" mass="35954">MKLGKTGIDVSRIGLGTWAIGGGPAFQDSDDKSKSIATIQQALNYGINFIDTAPAYNFGNSETIVGEALKNNREKYTIITKCGITWERKGAFFNKVGDRSLYKNLTPKSIELELKESLKRLQTDYIDIYMTHWQAVEPYYTPISETMAYLTSLKEQGKIRGIGAANVTAADVREYLKHGDLDIVQAKYSILDREIETELLPLCKENNITLQAYSPLAMGILSGTISKDYVPPKGSARNGKKWFKPDNLAKVVAMLDKWKPLCDKYDCSMANLAIAWILAQGTNVNVLSGSTTPEELAENSKAKDINIDLDDVKYMRKLAEELD</sequence>
<dbReference type="Proteomes" id="UP000321772">
    <property type="component" value="Chromosome"/>
</dbReference>
<dbReference type="InterPro" id="IPR050523">
    <property type="entry name" value="AKR_Detox_Biosynth"/>
</dbReference>
<keyword evidence="1" id="KW-0560">Oxidoreductase</keyword>
<dbReference type="SUPFAM" id="SSF51430">
    <property type="entry name" value="NAD(P)-linked oxidoreductase"/>
    <property type="match status" value="1"/>
</dbReference>
<dbReference type="CDD" id="cd19149">
    <property type="entry name" value="AKR_AKR11B2"/>
    <property type="match status" value="1"/>
</dbReference>
<dbReference type="PANTHER" id="PTHR43364:SF4">
    <property type="entry name" value="NAD(P)-LINKED OXIDOREDUCTASE SUPERFAMILY PROTEIN"/>
    <property type="match status" value="1"/>
</dbReference>
<dbReference type="GO" id="GO:0016491">
    <property type="term" value="F:oxidoreductase activity"/>
    <property type="evidence" value="ECO:0007669"/>
    <property type="project" value="UniProtKB-KW"/>
</dbReference>
<dbReference type="GO" id="GO:0005829">
    <property type="term" value="C:cytosol"/>
    <property type="evidence" value="ECO:0007669"/>
    <property type="project" value="TreeGrafter"/>
</dbReference>
<evidence type="ECO:0000259" key="2">
    <source>
        <dbReference type="Pfam" id="PF00248"/>
    </source>
</evidence>
<dbReference type="AlphaFoldDB" id="A0A5B8TFI6"/>
<feature type="domain" description="NADP-dependent oxidoreductase" evidence="2">
    <location>
        <begin position="12"/>
        <end position="319"/>
    </location>
</feature>